<dbReference type="InterPro" id="IPR000073">
    <property type="entry name" value="AB_hydrolase_1"/>
</dbReference>
<dbReference type="PROSITE" id="PS51257">
    <property type="entry name" value="PROKAR_LIPOPROTEIN"/>
    <property type="match status" value="1"/>
</dbReference>
<dbReference type="Pfam" id="PF00561">
    <property type="entry name" value="Abhydrolase_1"/>
    <property type="match status" value="1"/>
</dbReference>
<dbReference type="OrthoDB" id="3252468at2"/>
<keyword evidence="2" id="KW-0732">Signal</keyword>
<reference evidence="7" key="1">
    <citation type="submission" date="2016-10" db="EMBL/GenBank/DDBJ databases">
        <authorList>
            <person name="Varghese N."/>
            <person name="Submissions S."/>
        </authorList>
    </citation>
    <scope>NUCLEOTIDE SEQUENCE [LARGE SCALE GENOMIC DNA]</scope>
    <source>
        <strain evidence="7">DSM 22002</strain>
    </source>
</reference>
<protein>
    <submittedName>
        <fullName evidence="6">Alpha/beta hydrolase fold</fullName>
    </submittedName>
</protein>
<dbReference type="Proteomes" id="UP000198822">
    <property type="component" value="Chromosome I"/>
</dbReference>
<dbReference type="InterPro" id="IPR051601">
    <property type="entry name" value="Serine_prot/Carboxylest_S33"/>
</dbReference>
<evidence type="ECO:0000259" key="5">
    <source>
        <dbReference type="Pfam" id="PF08386"/>
    </source>
</evidence>
<comment type="similarity">
    <text evidence="1">Belongs to the peptidase S33 family.</text>
</comment>
<dbReference type="InterPro" id="IPR029058">
    <property type="entry name" value="AB_hydrolase_fold"/>
</dbReference>
<evidence type="ECO:0000256" key="1">
    <source>
        <dbReference type="ARBA" id="ARBA00010088"/>
    </source>
</evidence>
<dbReference type="PANTHER" id="PTHR43248:SF29">
    <property type="entry name" value="TRIPEPTIDYL AMINOPEPTIDASE"/>
    <property type="match status" value="1"/>
</dbReference>
<dbReference type="RefSeq" id="WP_157674823.1">
    <property type="nucleotide sequence ID" value="NZ_LT629695.1"/>
</dbReference>
<accession>A0A1G8F7B1</accession>
<dbReference type="AlphaFoldDB" id="A0A1G8F7B1"/>
<dbReference type="STRING" id="399736.SAMN04489720_2362"/>
<dbReference type="InterPro" id="IPR013595">
    <property type="entry name" value="Pept_S33_TAP-like_C"/>
</dbReference>
<gene>
    <name evidence="6" type="ORF">SAMN04489720_2362</name>
</gene>
<dbReference type="Pfam" id="PF08386">
    <property type="entry name" value="Abhydrolase_4"/>
    <property type="match status" value="1"/>
</dbReference>
<keyword evidence="7" id="KW-1185">Reference proteome</keyword>
<sequence length="531" mass="55877">MASRLRRSGIAVALAASIAVALSGCIVLPPNLVPGPGGTTPTTPATGQPLEFTPTGEDVDAGLEPYYAQDVDWTLCAGGYTCGTIDAPMDWFTPEDGRSIEVSMIIRPADGEVWGSMLYNPGGPGGSGLEYVRSYADYLVAPEVLEHYNLVGFDPRGVGQSTPITCYDDPSTLYDYLWEIPEGPAPEPLSDEALQQQLDDAGEFGDACLQYTGEALEFMGTEQAASDMDLMRALLGEEHLQYLGVSYGTLLGATYADLFPDHVGRFVLDAAVAPDATDAEGTLFQAGGFELALRNWMADCLSVGTCPFTAGDVDGAMQQVGTLLSDLEASPLDASDGRQLGSSAMFTAVAANLYSPSQWGTLRSVFADVLNGSADSAFAEADRYYGVNPDGTFADNSFEALIGVNCLDAPAVTDFDEVRANAEAIRAVAPTLWQQFSGMSTCAAWPFAATREPHVITAPGAEPIIVIGGLNDPATPYEQSVSLADQLESGVLISVDAEGHSQYNQGNACVDDPVNEYFLTGTAPSGDIDGC</sequence>
<keyword evidence="3 6" id="KW-0378">Hydrolase</keyword>
<evidence type="ECO:0000259" key="4">
    <source>
        <dbReference type="Pfam" id="PF00561"/>
    </source>
</evidence>
<organism evidence="6 7">
    <name type="scientific">Agrococcus jejuensis</name>
    <dbReference type="NCBI Taxonomy" id="399736"/>
    <lineage>
        <taxon>Bacteria</taxon>
        <taxon>Bacillati</taxon>
        <taxon>Actinomycetota</taxon>
        <taxon>Actinomycetes</taxon>
        <taxon>Micrococcales</taxon>
        <taxon>Microbacteriaceae</taxon>
        <taxon>Agrococcus</taxon>
    </lineage>
</organism>
<feature type="domain" description="AB hydrolase-1" evidence="4">
    <location>
        <begin position="117"/>
        <end position="309"/>
    </location>
</feature>
<evidence type="ECO:0000313" key="7">
    <source>
        <dbReference type="Proteomes" id="UP000198822"/>
    </source>
</evidence>
<dbReference type="PANTHER" id="PTHR43248">
    <property type="entry name" value="2-SUCCINYL-6-HYDROXY-2,4-CYCLOHEXADIENE-1-CARBOXYLATE SYNTHASE"/>
    <property type="match status" value="1"/>
</dbReference>
<feature type="domain" description="Peptidase S33 tripeptidyl aminopeptidase-like C-terminal" evidence="5">
    <location>
        <begin position="437"/>
        <end position="527"/>
    </location>
</feature>
<dbReference type="GO" id="GO:0016787">
    <property type="term" value="F:hydrolase activity"/>
    <property type="evidence" value="ECO:0007669"/>
    <property type="project" value="UniProtKB-KW"/>
</dbReference>
<proteinExistence type="inferred from homology"/>
<evidence type="ECO:0000256" key="3">
    <source>
        <dbReference type="ARBA" id="ARBA00022801"/>
    </source>
</evidence>
<name>A0A1G8F7B1_9MICO</name>
<dbReference type="EMBL" id="LT629695">
    <property type="protein sequence ID" value="SDH77991.1"/>
    <property type="molecule type" value="Genomic_DNA"/>
</dbReference>
<dbReference type="SUPFAM" id="SSF53474">
    <property type="entry name" value="alpha/beta-Hydrolases"/>
    <property type="match status" value="1"/>
</dbReference>
<evidence type="ECO:0000313" key="6">
    <source>
        <dbReference type="EMBL" id="SDH77991.1"/>
    </source>
</evidence>
<dbReference type="Gene3D" id="3.40.50.1820">
    <property type="entry name" value="alpha/beta hydrolase"/>
    <property type="match status" value="1"/>
</dbReference>
<evidence type="ECO:0000256" key="2">
    <source>
        <dbReference type="ARBA" id="ARBA00022729"/>
    </source>
</evidence>